<dbReference type="RefSeq" id="WP_186458431.1">
    <property type="nucleotide sequence ID" value="NZ_VIWP01000010.1"/>
</dbReference>
<organism evidence="1 2">
    <name type="scientific">Neorhizobium alkalisoli</name>
    <dbReference type="NCBI Taxonomy" id="528178"/>
    <lineage>
        <taxon>Bacteria</taxon>
        <taxon>Pseudomonadati</taxon>
        <taxon>Pseudomonadota</taxon>
        <taxon>Alphaproteobacteria</taxon>
        <taxon>Hyphomicrobiales</taxon>
        <taxon>Rhizobiaceae</taxon>
        <taxon>Rhizobium/Agrobacterium group</taxon>
        <taxon>Neorhizobium</taxon>
    </lineage>
</organism>
<evidence type="ECO:0000313" key="2">
    <source>
        <dbReference type="Proteomes" id="UP000320653"/>
    </source>
</evidence>
<protein>
    <submittedName>
        <fullName evidence="1">Uncharacterized protein</fullName>
    </submittedName>
</protein>
<sequence length="75" mass="8667">MKTTIKTVTIERPFQLPRMAEPHPPGTFELQIDEEPLDVVWEAYHRTMTLFLTSDGLTEAWPVSEEELDKAMASY</sequence>
<accession>A0A561QBV6</accession>
<name>A0A561QBV6_9HYPH</name>
<comment type="caution">
    <text evidence="1">The sequence shown here is derived from an EMBL/GenBank/DDBJ whole genome shotgun (WGS) entry which is preliminary data.</text>
</comment>
<evidence type="ECO:0000313" key="1">
    <source>
        <dbReference type="EMBL" id="TWF47850.1"/>
    </source>
</evidence>
<dbReference type="EMBL" id="VIWP01000010">
    <property type="protein sequence ID" value="TWF47850.1"/>
    <property type="molecule type" value="Genomic_DNA"/>
</dbReference>
<reference evidence="1 2" key="1">
    <citation type="submission" date="2019-06" db="EMBL/GenBank/DDBJ databases">
        <title>Sorghum-associated microbial communities from plants grown in Nebraska, USA.</title>
        <authorList>
            <person name="Schachtman D."/>
        </authorList>
    </citation>
    <scope>NUCLEOTIDE SEQUENCE [LARGE SCALE GENOMIC DNA]</scope>
    <source>
        <strain evidence="1 2">1225</strain>
    </source>
</reference>
<dbReference type="AlphaFoldDB" id="A0A561QBV6"/>
<dbReference type="Proteomes" id="UP000320653">
    <property type="component" value="Unassembled WGS sequence"/>
</dbReference>
<keyword evidence="2" id="KW-1185">Reference proteome</keyword>
<gene>
    <name evidence="1" type="ORF">FHW37_110147</name>
</gene>
<proteinExistence type="predicted"/>